<proteinExistence type="predicted"/>
<sequence>MIGREIGWGALAALTVLAGCGSTGTQSVNTPVAGASTTASAAFNAERRGLSHIGLRDCGSYRLDLFAPTRLNTAKQSDGAIYLRAYTYGAGGPVQMRIPASAARLQRQTGGAWQDVPMTASAMASAASVAASGGVVSTPIAQQLAQPTPLPAGQYRLWSGQFAAQRSGGAACALSPLWQFTVE</sequence>
<keyword evidence="2" id="KW-1185">Reference proteome</keyword>
<evidence type="ECO:0000313" key="2">
    <source>
        <dbReference type="Proteomes" id="UP000608594"/>
    </source>
</evidence>
<protein>
    <submittedName>
        <fullName evidence="1">Uncharacterized protein</fullName>
    </submittedName>
</protein>
<reference evidence="1" key="1">
    <citation type="submission" date="2020-08" db="EMBL/GenBank/DDBJ databases">
        <title>Paracoccus amoyensis sp. nov., isolated from the surface seawater at coast of Xiamen, Fujian.</title>
        <authorList>
            <person name="Lyu L."/>
        </authorList>
    </citation>
    <scope>NUCLEOTIDE SEQUENCE</scope>
    <source>
        <strain evidence="1">11-3</strain>
    </source>
</reference>
<evidence type="ECO:0000313" key="1">
    <source>
        <dbReference type="EMBL" id="MBC9247096.1"/>
    </source>
</evidence>
<gene>
    <name evidence="1" type="ORF">H4P12_10275</name>
</gene>
<dbReference type="EMBL" id="JACOQL010000003">
    <property type="protein sequence ID" value="MBC9247096.1"/>
    <property type="molecule type" value="Genomic_DNA"/>
</dbReference>
<dbReference type="Proteomes" id="UP000608594">
    <property type="component" value="Unassembled WGS sequence"/>
</dbReference>
<dbReference type="PROSITE" id="PS51257">
    <property type="entry name" value="PROKAR_LIPOPROTEIN"/>
    <property type="match status" value="1"/>
</dbReference>
<dbReference type="RefSeq" id="WP_187793600.1">
    <property type="nucleotide sequence ID" value="NZ_JACOQL010000003.1"/>
</dbReference>
<accession>A0A926GEJ5</accession>
<dbReference type="AlphaFoldDB" id="A0A926GEJ5"/>
<organism evidence="1 2">
    <name type="scientific">Paracoccus amoyensis</name>
    <dbReference type="NCBI Taxonomy" id="2760093"/>
    <lineage>
        <taxon>Bacteria</taxon>
        <taxon>Pseudomonadati</taxon>
        <taxon>Pseudomonadota</taxon>
        <taxon>Alphaproteobacteria</taxon>
        <taxon>Rhodobacterales</taxon>
        <taxon>Paracoccaceae</taxon>
        <taxon>Paracoccus</taxon>
    </lineage>
</organism>
<name>A0A926GEJ5_9RHOB</name>
<comment type="caution">
    <text evidence="1">The sequence shown here is derived from an EMBL/GenBank/DDBJ whole genome shotgun (WGS) entry which is preliminary data.</text>
</comment>